<proteinExistence type="predicted"/>
<dbReference type="Proteomes" id="UP001500928">
    <property type="component" value="Unassembled WGS sequence"/>
</dbReference>
<evidence type="ECO:0000313" key="3">
    <source>
        <dbReference type="EMBL" id="GAA4797306.1"/>
    </source>
</evidence>
<protein>
    <submittedName>
        <fullName evidence="3">Uncharacterized protein</fullName>
    </submittedName>
</protein>
<accession>A0ABP9BLY5</accession>
<feature type="transmembrane region" description="Helical" evidence="2">
    <location>
        <begin position="28"/>
        <end position="47"/>
    </location>
</feature>
<evidence type="ECO:0000256" key="1">
    <source>
        <dbReference type="SAM" id="MobiDB-lite"/>
    </source>
</evidence>
<keyword evidence="2" id="KW-0812">Transmembrane</keyword>
<keyword evidence="2" id="KW-1133">Transmembrane helix</keyword>
<evidence type="ECO:0000256" key="2">
    <source>
        <dbReference type="SAM" id="Phobius"/>
    </source>
</evidence>
<organism evidence="3 4">
    <name type="scientific">Actinomycetospora chlora</name>
    <dbReference type="NCBI Taxonomy" id="663608"/>
    <lineage>
        <taxon>Bacteria</taxon>
        <taxon>Bacillati</taxon>
        <taxon>Actinomycetota</taxon>
        <taxon>Actinomycetes</taxon>
        <taxon>Pseudonocardiales</taxon>
        <taxon>Pseudonocardiaceae</taxon>
        <taxon>Actinomycetospora</taxon>
    </lineage>
</organism>
<reference evidence="4" key="1">
    <citation type="journal article" date="2019" name="Int. J. Syst. Evol. Microbiol.">
        <title>The Global Catalogue of Microorganisms (GCM) 10K type strain sequencing project: providing services to taxonomists for standard genome sequencing and annotation.</title>
        <authorList>
            <consortium name="The Broad Institute Genomics Platform"/>
            <consortium name="The Broad Institute Genome Sequencing Center for Infectious Disease"/>
            <person name="Wu L."/>
            <person name="Ma J."/>
        </authorList>
    </citation>
    <scope>NUCLEOTIDE SEQUENCE [LARGE SCALE GENOMIC DNA]</scope>
    <source>
        <strain evidence="4">JCM 17979</strain>
    </source>
</reference>
<evidence type="ECO:0000313" key="4">
    <source>
        <dbReference type="Proteomes" id="UP001500928"/>
    </source>
</evidence>
<feature type="compositionally biased region" description="Low complexity" evidence="1">
    <location>
        <begin position="9"/>
        <end position="23"/>
    </location>
</feature>
<keyword evidence="4" id="KW-1185">Reference proteome</keyword>
<comment type="caution">
    <text evidence="3">The sequence shown here is derived from an EMBL/GenBank/DDBJ whole genome shotgun (WGS) entry which is preliminary data.</text>
</comment>
<name>A0ABP9BLY5_9PSEU</name>
<sequence length="61" mass="6730">MMSAPIRPAPQQNPQQTPQQSPQRRIRLRGWVSLGLLLAFYAVGALHEFAPQLTALLGLGH</sequence>
<dbReference type="EMBL" id="BAABHO010000030">
    <property type="protein sequence ID" value="GAA4797306.1"/>
    <property type="molecule type" value="Genomic_DNA"/>
</dbReference>
<feature type="region of interest" description="Disordered" evidence="1">
    <location>
        <begin position="1"/>
        <end position="24"/>
    </location>
</feature>
<keyword evidence="2" id="KW-0472">Membrane</keyword>
<gene>
    <name evidence="3" type="ORF">GCM10023200_36890</name>
</gene>